<dbReference type="AlphaFoldDB" id="C0NMA6"/>
<feature type="region of interest" description="Disordered" evidence="1">
    <location>
        <begin position="188"/>
        <end position="215"/>
    </location>
</feature>
<proteinExistence type="predicted"/>
<keyword evidence="3" id="KW-1185">Reference proteome</keyword>
<accession>C0NMA6</accession>
<feature type="region of interest" description="Disordered" evidence="1">
    <location>
        <begin position="235"/>
        <end position="260"/>
    </location>
</feature>
<sequence>MLRDVGILSQAMDGASKILRRGLGFLDPTEIRSPRPRPDFQMSWRCDVSSLTGRHTKGLKNQDLGHNVVVIWPWAKSSNSSSCEAHRPTTIIRSPLHTSLGVAAVCFAYLHQDADIYNSPKLMASYLVLLTIKLRVPLFLGILNFLECPRLPSTCLGRNHKLVAGGVPTFLPSCHFIIVGSGERKPAAKKKKMGAGKDVKQALSSDNRGTRKAPWGLSLAPANCKLGPKPACLIKRQRSGDERENRCTDSDLETEGFPEL</sequence>
<reference evidence="2" key="1">
    <citation type="submission" date="2009-02" db="EMBL/GenBank/DDBJ databases">
        <title>The Genome Sequence of Ajellomyces capsulatus strain G186AR.</title>
        <authorList>
            <consortium name="The Broad Institute Genome Sequencing Platform"/>
            <person name="Champion M."/>
            <person name="Cuomo C."/>
            <person name="Ma L.-J."/>
            <person name="Henn M.R."/>
            <person name="Sil A."/>
            <person name="Goldman B."/>
            <person name="Young S.K."/>
            <person name="Kodira C.D."/>
            <person name="Zeng Q."/>
            <person name="Koehrsen M."/>
            <person name="Alvarado L."/>
            <person name="Berlin A."/>
            <person name="Borenstein D."/>
            <person name="Chen Z."/>
            <person name="Engels R."/>
            <person name="Freedman E."/>
            <person name="Gellesch M."/>
            <person name="Goldberg J."/>
            <person name="Griggs A."/>
            <person name="Gujja S."/>
            <person name="Heiman D."/>
            <person name="Hepburn T."/>
            <person name="Howarth C."/>
            <person name="Jen D."/>
            <person name="Larson L."/>
            <person name="Lewis B."/>
            <person name="Mehta T."/>
            <person name="Park D."/>
            <person name="Pearson M."/>
            <person name="Roberts A."/>
            <person name="Saif S."/>
            <person name="Shea T."/>
            <person name="Shenoy N."/>
            <person name="Sisk P."/>
            <person name="Stolte C."/>
            <person name="Sykes S."/>
            <person name="Walk T."/>
            <person name="White J."/>
            <person name="Yandava C."/>
            <person name="Klein B."/>
            <person name="McEwen J.G."/>
            <person name="Puccia R."/>
            <person name="Goldman G.H."/>
            <person name="Felipe M.S."/>
            <person name="Nino-Vega G."/>
            <person name="San-Blas G."/>
            <person name="Taylor J."/>
            <person name="Mendoza L."/>
            <person name="Galagan J."/>
            <person name="Nusbaum C."/>
            <person name="Birren B."/>
        </authorList>
    </citation>
    <scope>NUCLEOTIDE SEQUENCE</scope>
    <source>
        <strain evidence="2">G186AR</strain>
    </source>
</reference>
<dbReference type="Proteomes" id="UP000001631">
    <property type="component" value="Unassembled WGS sequence"/>
</dbReference>
<dbReference type="EMBL" id="GG663367">
    <property type="protein sequence ID" value="EEH07757.1"/>
    <property type="molecule type" value="Genomic_DNA"/>
</dbReference>
<gene>
    <name evidence="2" type="ORF">HCBG_04636</name>
</gene>
<feature type="compositionally biased region" description="Acidic residues" evidence="1">
    <location>
        <begin position="250"/>
        <end position="260"/>
    </location>
</feature>
<evidence type="ECO:0000256" key="1">
    <source>
        <dbReference type="SAM" id="MobiDB-lite"/>
    </source>
</evidence>
<dbReference type="VEuPathDB" id="FungiDB:I7I50_11081"/>
<name>C0NMA6_AJECG</name>
<evidence type="ECO:0000313" key="2">
    <source>
        <dbReference type="EMBL" id="EEH07757.1"/>
    </source>
</evidence>
<dbReference type="InParanoid" id="C0NMA6"/>
<dbReference type="GeneID" id="69037652"/>
<evidence type="ECO:0000313" key="3">
    <source>
        <dbReference type="Proteomes" id="UP000001631"/>
    </source>
</evidence>
<dbReference type="RefSeq" id="XP_045288238.1">
    <property type="nucleotide sequence ID" value="XM_045431685.1"/>
</dbReference>
<dbReference type="HOGENOM" id="CLU_1069460_0_0_1"/>
<organism evidence="2 3">
    <name type="scientific">Ajellomyces capsulatus (strain G186AR / H82 / ATCC MYA-2454 / RMSCC 2432)</name>
    <name type="common">Darling's disease fungus</name>
    <name type="synonym">Histoplasma capsulatum</name>
    <dbReference type="NCBI Taxonomy" id="447093"/>
    <lineage>
        <taxon>Eukaryota</taxon>
        <taxon>Fungi</taxon>
        <taxon>Dikarya</taxon>
        <taxon>Ascomycota</taxon>
        <taxon>Pezizomycotina</taxon>
        <taxon>Eurotiomycetes</taxon>
        <taxon>Eurotiomycetidae</taxon>
        <taxon>Onygenales</taxon>
        <taxon>Ajellomycetaceae</taxon>
        <taxon>Histoplasma</taxon>
    </lineage>
</organism>
<feature type="compositionally biased region" description="Basic and acidic residues" evidence="1">
    <location>
        <begin position="238"/>
        <end position="249"/>
    </location>
</feature>
<protein>
    <submittedName>
        <fullName evidence="2">Uncharacterized protein</fullName>
    </submittedName>
</protein>